<dbReference type="InterPro" id="IPR020796">
    <property type="entry name" value="ORC5"/>
</dbReference>
<name>A0A8J2TA01_ZYGB2</name>
<dbReference type="Pfam" id="PF13191">
    <property type="entry name" value="AAA_16"/>
    <property type="match status" value="1"/>
</dbReference>
<dbReference type="SUPFAM" id="SSF52540">
    <property type="entry name" value="P-loop containing nucleoside triphosphate hydrolases"/>
    <property type="match status" value="1"/>
</dbReference>
<accession>A0A8J2TA01</accession>
<keyword evidence="4" id="KW-0547">Nucleotide-binding</keyword>
<evidence type="ECO:0000256" key="5">
    <source>
        <dbReference type="ARBA" id="ARBA00022840"/>
    </source>
</evidence>
<dbReference type="OrthoDB" id="365981at2759"/>
<dbReference type="InterPro" id="IPR041664">
    <property type="entry name" value="AAA_16"/>
</dbReference>
<keyword evidence="11" id="KW-1185">Reference proteome</keyword>
<organism evidence="10 11">
    <name type="scientific">Zygosaccharomyces bailii (strain CLIB 213 / ATCC 58445 / CBS 680 / BCRC 21525 / NBRC 1098 / NCYC 1416 / NRRL Y-2227)</name>
    <dbReference type="NCBI Taxonomy" id="1333698"/>
    <lineage>
        <taxon>Eukaryota</taxon>
        <taxon>Fungi</taxon>
        <taxon>Dikarya</taxon>
        <taxon>Ascomycota</taxon>
        <taxon>Saccharomycotina</taxon>
        <taxon>Saccharomycetes</taxon>
        <taxon>Saccharomycetales</taxon>
        <taxon>Saccharomycetaceae</taxon>
        <taxon>Zygosaccharomyces</taxon>
    </lineage>
</organism>
<evidence type="ECO:0000256" key="3">
    <source>
        <dbReference type="ARBA" id="ARBA00022705"/>
    </source>
</evidence>
<dbReference type="InterPro" id="IPR047088">
    <property type="entry name" value="ORC5_C"/>
</dbReference>
<dbReference type="Gene3D" id="3.40.50.300">
    <property type="entry name" value="P-loop containing nucleotide triphosphate hydrolases"/>
    <property type="match status" value="1"/>
</dbReference>
<evidence type="ECO:0000313" key="11">
    <source>
        <dbReference type="Proteomes" id="UP000019375"/>
    </source>
</evidence>
<evidence type="ECO:0000256" key="4">
    <source>
        <dbReference type="ARBA" id="ARBA00022741"/>
    </source>
</evidence>
<feature type="domain" description="ORC5 lid" evidence="9">
    <location>
        <begin position="238"/>
        <end position="288"/>
    </location>
</feature>
<reference evidence="11" key="1">
    <citation type="journal article" date="2013" name="Genome Announc.">
        <title>Genome sequence of the food spoilage yeast Zygosaccharomyces bailii CLIB 213(T).</title>
        <authorList>
            <person name="Galeote V."/>
            <person name="Bigey F."/>
            <person name="Devillers H."/>
            <person name="Neuveglise C."/>
            <person name="Dequin S."/>
        </authorList>
    </citation>
    <scope>NUCLEOTIDE SEQUENCE [LARGE SCALE GENOMIC DNA]</scope>
    <source>
        <strain evidence="11">CLIB 213 / ATCC 58445 / CBS 680 / CCRC 21525 / NBRC 1098 / NCYC 1416 / NRRL Y-2227</strain>
    </source>
</reference>
<comment type="similarity">
    <text evidence="2">Belongs to the ORC5 family.</text>
</comment>
<sequence length="475" mass="54911">MSNEGELVMFRDYQVKALSSFLNSDPRITPSNLIIQGHNGTGKSYTLRQFFETNQFLINMWLEPIELVTWKPFMQAVARVVQNKLKSVFPDEKTSEYDPLDVEEPYLLVKFLDNVFQQYGFLEEETSLFLICDGFDSLQDLDAALFHKFISLHELISQDSKIQLKFIYTVQDMAFVERYSSHCLPLIIFPRYTMEEITDILIYCRAQDLIDSDSLRQTVLHGNIKECTDDEFLGVAVNFIKLIVQAFHSYTGNDLSALNDLIDFKWDHYVSKINKENIFDPLGLYRNAIGIFLSADDSFGADFQQGDTSNLEHEATQTYELSPISKYLLIAAYVCSYLEPRYDSSIFSRKSHLKTGRISYGRRKKMETNPRYLQPSLFSIERLLAVFQAIFPVERRTERGSLASLREDSLVKANVEVFQNLAELHSLKLVATTINKNIDFLSYKVKWKVNVPWEIVNEVARSLDFDVGQYFGGYD</sequence>
<evidence type="ECO:0000259" key="9">
    <source>
        <dbReference type="Pfam" id="PF21639"/>
    </source>
</evidence>
<dbReference type="PANTHER" id="PTHR12705">
    <property type="entry name" value="ORIGIN RECOGNITION COMPLEX SUBUNIT 5"/>
    <property type="match status" value="1"/>
</dbReference>
<evidence type="ECO:0000259" key="8">
    <source>
        <dbReference type="Pfam" id="PF14630"/>
    </source>
</evidence>
<dbReference type="Gene3D" id="1.10.8.60">
    <property type="match status" value="1"/>
</dbReference>
<keyword evidence="3" id="KW-0235">DNA replication</keyword>
<evidence type="ECO:0000313" key="10">
    <source>
        <dbReference type="EMBL" id="CDF91770.1"/>
    </source>
</evidence>
<proteinExistence type="inferred from homology"/>
<dbReference type="InterPro" id="IPR027417">
    <property type="entry name" value="P-loop_NTPase"/>
</dbReference>
<dbReference type="GO" id="GO:0005664">
    <property type="term" value="C:nuclear origin of replication recognition complex"/>
    <property type="evidence" value="ECO:0007669"/>
    <property type="project" value="TreeGrafter"/>
</dbReference>
<evidence type="ECO:0000256" key="2">
    <source>
        <dbReference type="ARBA" id="ARBA00006269"/>
    </source>
</evidence>
<dbReference type="EMBL" id="HG316467">
    <property type="protein sequence ID" value="CDF91770.1"/>
    <property type="molecule type" value="Genomic_DNA"/>
</dbReference>
<comment type="subcellular location">
    <subcellularLocation>
        <location evidence="1">Nucleus</location>
    </subcellularLocation>
</comment>
<gene>
    <name evidence="10" type="ORF">BN860_00650g</name>
</gene>
<dbReference type="GO" id="GO:0006270">
    <property type="term" value="P:DNA replication initiation"/>
    <property type="evidence" value="ECO:0007669"/>
    <property type="project" value="TreeGrafter"/>
</dbReference>
<dbReference type="Pfam" id="PF14630">
    <property type="entry name" value="ORC5_C"/>
    <property type="match status" value="1"/>
</dbReference>
<evidence type="ECO:0000259" key="7">
    <source>
        <dbReference type="Pfam" id="PF13191"/>
    </source>
</evidence>
<evidence type="ECO:0000256" key="6">
    <source>
        <dbReference type="ARBA" id="ARBA00023242"/>
    </source>
</evidence>
<protein>
    <submittedName>
        <fullName evidence="10">ZYBA0S14-00650g1_1</fullName>
    </submittedName>
</protein>
<dbReference type="GO" id="GO:0003688">
    <property type="term" value="F:DNA replication origin binding"/>
    <property type="evidence" value="ECO:0007669"/>
    <property type="project" value="TreeGrafter"/>
</dbReference>
<feature type="domain" description="Orc1-like AAA ATPase" evidence="7">
    <location>
        <begin position="10"/>
        <end position="155"/>
    </location>
</feature>
<evidence type="ECO:0000256" key="1">
    <source>
        <dbReference type="ARBA" id="ARBA00004123"/>
    </source>
</evidence>
<dbReference type="InterPro" id="IPR048866">
    <property type="entry name" value="ORC5_lid"/>
</dbReference>
<dbReference type="AlphaFoldDB" id="A0A8J2TA01"/>
<dbReference type="Proteomes" id="UP000019375">
    <property type="component" value="Unassembled WGS sequence"/>
</dbReference>
<dbReference type="PANTHER" id="PTHR12705:SF0">
    <property type="entry name" value="ORIGIN RECOGNITION COMPLEX SUBUNIT 5"/>
    <property type="match status" value="1"/>
</dbReference>
<dbReference type="Pfam" id="PF21639">
    <property type="entry name" value="ORC5_lid"/>
    <property type="match status" value="1"/>
</dbReference>
<feature type="domain" description="Origin recognition complex subunit 5 C-terminal" evidence="8">
    <location>
        <begin position="321"/>
        <end position="471"/>
    </location>
</feature>
<keyword evidence="5" id="KW-0067">ATP-binding</keyword>
<keyword evidence="6" id="KW-0539">Nucleus</keyword>